<evidence type="ECO:0000313" key="2">
    <source>
        <dbReference type="EMBL" id="MCG4611393.1"/>
    </source>
</evidence>
<proteinExistence type="predicted"/>
<accession>A0ABS9MKR6</accession>
<dbReference type="InterPro" id="IPR036779">
    <property type="entry name" value="LysM_dom_sf"/>
</dbReference>
<sequence>MSLEARAMRFGKFVWGRNPETLQVEYQRNVKRLTLPQAGEALQDLGCQKRAVTGKGSFLGKDAAAEFERLAAVFREGKSQILCIPGAAPFRAVFASLQMLGEARPNAVRYSFLFLEDEEPAEDDGILRDEYAVCGKGDTLWHVANRYATTVDVLRQCNPQIQWPNRLAEGTKVKLP</sequence>
<dbReference type="EMBL" id="JAKNHQ010000015">
    <property type="protein sequence ID" value="MCG4611393.1"/>
    <property type="molecule type" value="Genomic_DNA"/>
</dbReference>
<keyword evidence="3" id="KW-1185">Reference proteome</keyword>
<dbReference type="PROSITE" id="PS51782">
    <property type="entry name" value="LYSM"/>
    <property type="match status" value="1"/>
</dbReference>
<protein>
    <submittedName>
        <fullName evidence="2">LysM peptidoglycan-binding domain-containing protein</fullName>
    </submittedName>
</protein>
<gene>
    <name evidence="2" type="ORF">L0P57_10690</name>
</gene>
<dbReference type="Proteomes" id="UP001298681">
    <property type="component" value="Unassembled WGS sequence"/>
</dbReference>
<reference evidence="2 3" key="1">
    <citation type="submission" date="2022-01" db="EMBL/GenBank/DDBJ databases">
        <title>Collection of gut derived symbiotic bacterial strains cultured from healthy donors.</title>
        <authorList>
            <person name="Lin H."/>
            <person name="Kohout C."/>
            <person name="Waligurski E."/>
            <person name="Pamer E.G."/>
        </authorList>
    </citation>
    <scope>NUCLEOTIDE SEQUENCE [LARGE SCALE GENOMIC DNA]</scope>
    <source>
        <strain evidence="2 3">DFI.7.58</strain>
    </source>
</reference>
<dbReference type="Gene3D" id="3.10.350.10">
    <property type="entry name" value="LysM domain"/>
    <property type="match status" value="1"/>
</dbReference>
<dbReference type="Pfam" id="PF01476">
    <property type="entry name" value="LysM"/>
    <property type="match status" value="1"/>
</dbReference>
<evidence type="ECO:0000259" key="1">
    <source>
        <dbReference type="PROSITE" id="PS51782"/>
    </source>
</evidence>
<organism evidence="2 3">
    <name type="scientific">Anaeromassilibacillus senegalensis</name>
    <dbReference type="NCBI Taxonomy" id="1673717"/>
    <lineage>
        <taxon>Bacteria</taxon>
        <taxon>Bacillati</taxon>
        <taxon>Bacillota</taxon>
        <taxon>Clostridia</taxon>
        <taxon>Eubacteriales</taxon>
        <taxon>Acutalibacteraceae</taxon>
        <taxon>Anaeromassilibacillus</taxon>
    </lineage>
</organism>
<dbReference type="SMART" id="SM00257">
    <property type="entry name" value="LysM"/>
    <property type="match status" value="1"/>
</dbReference>
<name>A0ABS9MKR6_9FIRM</name>
<comment type="caution">
    <text evidence="2">The sequence shown here is derived from an EMBL/GenBank/DDBJ whole genome shotgun (WGS) entry which is preliminary data.</text>
</comment>
<feature type="domain" description="LysM" evidence="1">
    <location>
        <begin position="130"/>
        <end position="175"/>
    </location>
</feature>
<dbReference type="InterPro" id="IPR018392">
    <property type="entry name" value="LysM"/>
</dbReference>
<evidence type="ECO:0000313" key="3">
    <source>
        <dbReference type="Proteomes" id="UP001298681"/>
    </source>
</evidence>
<dbReference type="SUPFAM" id="SSF54106">
    <property type="entry name" value="LysM domain"/>
    <property type="match status" value="1"/>
</dbReference>
<dbReference type="CDD" id="cd00118">
    <property type="entry name" value="LysM"/>
    <property type="match status" value="1"/>
</dbReference>
<dbReference type="RefSeq" id="WP_191448484.1">
    <property type="nucleotide sequence ID" value="NZ_JAKNHQ010000015.1"/>
</dbReference>